<gene>
    <name evidence="2" type="primary">ORF16814</name>
</gene>
<feature type="non-terminal residue" evidence="2">
    <location>
        <position position="1"/>
    </location>
</feature>
<dbReference type="EMBL" id="HACG01005578">
    <property type="protein sequence ID" value="CEK52443.1"/>
    <property type="molecule type" value="Transcribed_RNA"/>
</dbReference>
<evidence type="ECO:0000313" key="2">
    <source>
        <dbReference type="EMBL" id="CEK52443.1"/>
    </source>
</evidence>
<feature type="region of interest" description="Disordered" evidence="1">
    <location>
        <begin position="26"/>
        <end position="49"/>
    </location>
</feature>
<proteinExistence type="predicted"/>
<dbReference type="AlphaFoldDB" id="A0A0B6Y8L5"/>
<organism evidence="2">
    <name type="scientific">Arion vulgaris</name>
    <dbReference type="NCBI Taxonomy" id="1028688"/>
    <lineage>
        <taxon>Eukaryota</taxon>
        <taxon>Metazoa</taxon>
        <taxon>Spiralia</taxon>
        <taxon>Lophotrochozoa</taxon>
        <taxon>Mollusca</taxon>
        <taxon>Gastropoda</taxon>
        <taxon>Heterobranchia</taxon>
        <taxon>Euthyneura</taxon>
        <taxon>Panpulmonata</taxon>
        <taxon>Eupulmonata</taxon>
        <taxon>Stylommatophora</taxon>
        <taxon>Helicina</taxon>
        <taxon>Arionoidea</taxon>
        <taxon>Arionidae</taxon>
        <taxon>Arion</taxon>
    </lineage>
</organism>
<accession>A0A0B6Y8L5</accession>
<name>A0A0B6Y8L5_9EUPU</name>
<evidence type="ECO:0000256" key="1">
    <source>
        <dbReference type="SAM" id="MobiDB-lite"/>
    </source>
</evidence>
<reference evidence="2" key="1">
    <citation type="submission" date="2014-12" db="EMBL/GenBank/DDBJ databases">
        <title>Insight into the proteome of Arion vulgaris.</title>
        <authorList>
            <person name="Aradska J."/>
            <person name="Bulat T."/>
            <person name="Smidak R."/>
            <person name="Sarate P."/>
            <person name="Gangsoo J."/>
            <person name="Sialana F."/>
            <person name="Bilban M."/>
            <person name="Lubec G."/>
        </authorList>
    </citation>
    <scope>NUCLEOTIDE SEQUENCE</scope>
    <source>
        <tissue evidence="2">Skin</tissue>
    </source>
</reference>
<sequence length="49" mass="6036">FNVFNWNVLIYKMEKFHDRKQACMQSSSYREHSQNRNQKTLRQWSGKKG</sequence>
<protein>
    <submittedName>
        <fullName evidence="2">Uncharacterized protein</fullName>
    </submittedName>
</protein>